<name>A0A554JAA0_9BACT</name>
<feature type="transmembrane region" description="Helical" evidence="1">
    <location>
        <begin position="82"/>
        <end position="102"/>
    </location>
</feature>
<feature type="non-terminal residue" evidence="2">
    <location>
        <position position="188"/>
    </location>
</feature>
<comment type="caution">
    <text evidence="2">The sequence shown here is derived from an EMBL/GenBank/DDBJ whole genome shotgun (WGS) entry which is preliminary data.</text>
</comment>
<gene>
    <name evidence="2" type="ORF">G01um101477_553</name>
</gene>
<evidence type="ECO:0000313" key="2">
    <source>
        <dbReference type="EMBL" id="TSC65254.1"/>
    </source>
</evidence>
<feature type="transmembrane region" description="Helical" evidence="1">
    <location>
        <begin position="164"/>
        <end position="187"/>
    </location>
</feature>
<feature type="transmembrane region" description="Helical" evidence="1">
    <location>
        <begin position="134"/>
        <end position="152"/>
    </location>
</feature>
<feature type="transmembrane region" description="Helical" evidence="1">
    <location>
        <begin position="30"/>
        <end position="46"/>
    </location>
</feature>
<evidence type="ECO:0000256" key="1">
    <source>
        <dbReference type="SAM" id="Phobius"/>
    </source>
</evidence>
<organism evidence="2 3">
    <name type="scientific">Candidatus Doudnabacteria bacterium Gr01-1014_77</name>
    <dbReference type="NCBI Taxonomy" id="2017133"/>
    <lineage>
        <taxon>Bacteria</taxon>
        <taxon>Candidatus Doudnaibacteriota</taxon>
    </lineage>
</organism>
<dbReference type="EMBL" id="VMFF01000056">
    <property type="protein sequence ID" value="TSC65254.1"/>
    <property type="molecule type" value="Genomic_DNA"/>
</dbReference>
<keyword evidence="1" id="KW-1133">Transmembrane helix</keyword>
<feature type="transmembrane region" description="Helical" evidence="1">
    <location>
        <begin position="107"/>
        <end position="128"/>
    </location>
</feature>
<sequence>MSHKLVSSIIALLFLVLIQSFGGVFRFLLPVMALYTLGFLAYNYWYLKQNNVLNHWSLIRPILFISSMIGLYFVVPDGFFKGLFLIFSVIVIYFLEVGLLVVSEQVVFLETLVSYFALSTAIFAWNFYLLPKSTVTLLLLGITTFLITRASFDYVPQSNQKKNFWAALITLCVLEVSWALVFLPFHFT</sequence>
<proteinExistence type="predicted"/>
<evidence type="ECO:0000313" key="3">
    <source>
        <dbReference type="Proteomes" id="UP000319613"/>
    </source>
</evidence>
<keyword evidence="1" id="KW-0812">Transmembrane</keyword>
<feature type="transmembrane region" description="Helical" evidence="1">
    <location>
        <begin position="58"/>
        <end position="76"/>
    </location>
</feature>
<keyword evidence="1" id="KW-0472">Membrane</keyword>
<dbReference type="Proteomes" id="UP000319613">
    <property type="component" value="Unassembled WGS sequence"/>
</dbReference>
<accession>A0A554JAA0</accession>
<reference evidence="2 3" key="1">
    <citation type="submission" date="2017-07" db="EMBL/GenBank/DDBJ databases">
        <title>Mechanisms for carbon and nitrogen cycling indicate functional differentiation within the Candidate Phyla Radiation.</title>
        <authorList>
            <person name="Danczak R.E."/>
            <person name="Johnston M.D."/>
            <person name="Kenah C."/>
            <person name="Slattery M."/>
            <person name="Wrighton K.C."/>
            <person name="Wilkins M.J."/>
        </authorList>
    </citation>
    <scope>NUCLEOTIDE SEQUENCE [LARGE SCALE GENOMIC DNA]</scope>
    <source>
        <strain evidence="2">Gr01-1014_77</strain>
    </source>
</reference>
<dbReference type="AlphaFoldDB" id="A0A554JAA0"/>
<protein>
    <submittedName>
        <fullName evidence="2">Uncharacterized protein</fullName>
    </submittedName>
</protein>